<dbReference type="Proteomes" id="UP000030672">
    <property type="component" value="Unassembled WGS sequence"/>
</dbReference>
<protein>
    <submittedName>
        <fullName evidence="1">Uncharacterized protein</fullName>
    </submittedName>
</protein>
<accession>A0A074VGW9</accession>
<dbReference type="HOGENOM" id="CLU_877111_0_0_1"/>
<name>A0A074VGW9_AURM1</name>
<dbReference type="AlphaFoldDB" id="A0A074VGW9"/>
<dbReference type="GeneID" id="63918774"/>
<gene>
    <name evidence="1" type="ORF">M437DRAFT_70106</name>
</gene>
<dbReference type="RefSeq" id="XP_040875297.1">
    <property type="nucleotide sequence ID" value="XM_041025401.1"/>
</dbReference>
<sequence length="317" mass="37417">MAKEKTKIKHHSKAKHRFKVRSALTCWTPLYYAPSPRFNNHTIRRWATKRAAEKIKATQPQPKTVSLLDLPLELLWMFFDHVTCRERRKRRRYTIQVVPEGASIDNMAISQHPLLMVCSSLRSRLISYFYSISSFHVEVHMSSTIRNNQGILYLQELQENVLHERKLSSVKLTINIYELSRKFFDYSVLVQMGTILFEDYRTKRLVSRYNGELMKLRWRLKCNDPEFECPCPRYVVEQDLKRLLDKIHKWAAKAAIHTSKSSQAFSSKLERWLKTQEGVVDKTYYIRRTLDECLKATSVRDRRLSLDSCYGNVCLCG</sequence>
<proteinExistence type="predicted"/>
<evidence type="ECO:0000313" key="1">
    <source>
        <dbReference type="EMBL" id="KEQ58274.1"/>
    </source>
</evidence>
<reference evidence="1 2" key="1">
    <citation type="journal article" date="2014" name="BMC Genomics">
        <title>Genome sequencing of four Aureobasidium pullulans varieties: biotechnological potential, stress tolerance, and description of new species.</title>
        <authorList>
            <person name="Gostin Ar C."/>
            <person name="Ohm R.A."/>
            <person name="Kogej T."/>
            <person name="Sonjak S."/>
            <person name="Turk M."/>
            <person name="Zajc J."/>
            <person name="Zalar P."/>
            <person name="Grube M."/>
            <person name="Sun H."/>
            <person name="Han J."/>
            <person name="Sharma A."/>
            <person name="Chiniquy J."/>
            <person name="Ngan C.Y."/>
            <person name="Lipzen A."/>
            <person name="Barry K."/>
            <person name="Grigoriev I.V."/>
            <person name="Gunde-Cimerman N."/>
        </authorList>
    </citation>
    <scope>NUCLEOTIDE SEQUENCE [LARGE SCALE GENOMIC DNA]</scope>
    <source>
        <strain evidence="1 2">CBS 110374</strain>
    </source>
</reference>
<evidence type="ECO:0000313" key="2">
    <source>
        <dbReference type="Proteomes" id="UP000030672"/>
    </source>
</evidence>
<organism evidence="1 2">
    <name type="scientific">Aureobasidium melanogenum (strain CBS 110374)</name>
    <name type="common">Aureobasidium pullulans var. melanogenum</name>
    <dbReference type="NCBI Taxonomy" id="1043003"/>
    <lineage>
        <taxon>Eukaryota</taxon>
        <taxon>Fungi</taxon>
        <taxon>Dikarya</taxon>
        <taxon>Ascomycota</taxon>
        <taxon>Pezizomycotina</taxon>
        <taxon>Dothideomycetes</taxon>
        <taxon>Dothideomycetidae</taxon>
        <taxon>Dothideales</taxon>
        <taxon>Saccotheciaceae</taxon>
        <taxon>Aureobasidium</taxon>
    </lineage>
</organism>
<dbReference type="EMBL" id="KL584857">
    <property type="protein sequence ID" value="KEQ58274.1"/>
    <property type="molecule type" value="Genomic_DNA"/>
</dbReference>
<keyword evidence="2" id="KW-1185">Reference proteome</keyword>